<reference evidence="1 2" key="1">
    <citation type="journal article" date="2013" name="Appl. Environ. Microbiol.">
        <title>The Carbohydrate Metabolism Signature of Lactococcus lactis Strain A12 Reveals Its Sourdough Ecosystem Origin.</title>
        <authorList>
            <person name="Passerini D."/>
            <person name="Coddeville M."/>
            <person name="Le Bourgeois P."/>
            <person name="Loubiere P."/>
            <person name="Ritzenthaler P."/>
            <person name="Fontagne-Faucher C."/>
            <person name="Daveran-Mingot M.L."/>
            <person name="Cocaign-Bousquet M."/>
        </authorList>
    </citation>
    <scope>NUCLEOTIDE SEQUENCE [LARGE SCALE GENOMIC DNA]</scope>
    <source>
        <strain evidence="1 2">A12</strain>
    </source>
</reference>
<organism evidence="1 2">
    <name type="scientific">Lactococcus lactis subsp. lactis A12</name>
    <dbReference type="NCBI Taxonomy" id="1137134"/>
    <lineage>
        <taxon>Bacteria</taxon>
        <taxon>Bacillati</taxon>
        <taxon>Bacillota</taxon>
        <taxon>Bacilli</taxon>
        <taxon>Lactobacillales</taxon>
        <taxon>Streptococcaceae</taxon>
        <taxon>Lactococcus</taxon>
    </lineage>
</organism>
<gene>
    <name evidence="1" type="primary">LL1500</name>
    <name evidence="1" type="ORF">O9U_05400</name>
</gene>
<dbReference type="AlphaFoldDB" id="S6FAP5"/>
<sequence>MKAKFQKRTGGYTPELANKILDSSKPIHSLSTELEPQIKFVDKKPTDEILGYKAWFTQSGLPPFEVKFENQIKLPPYLSVITFDDIQACEVSYNIYFRANDINKLK</sequence>
<comment type="caution">
    <text evidence="1">The sequence shown here is derived from an EMBL/GenBank/DDBJ whole genome shotgun (WGS) entry which is preliminary data.</text>
</comment>
<accession>S6FAP5</accession>
<evidence type="ECO:0008006" key="3">
    <source>
        <dbReference type="Google" id="ProtNLM"/>
    </source>
</evidence>
<protein>
    <recommendedName>
        <fullName evidence="3">SuB0782 undefined product 764400:764714 forward MW:11955</fullName>
    </recommendedName>
</protein>
<evidence type="ECO:0000313" key="2">
    <source>
        <dbReference type="Proteomes" id="UP000015361"/>
    </source>
</evidence>
<dbReference type="RefSeq" id="WP_021723299.1">
    <property type="nucleotide sequence ID" value="NZ_CBLU010000025.1"/>
</dbReference>
<proteinExistence type="predicted"/>
<name>S6FAP5_LACLL</name>
<evidence type="ECO:0000313" key="1">
    <source>
        <dbReference type="EMBL" id="CDG05799.1"/>
    </source>
</evidence>
<dbReference type="Proteomes" id="UP000015361">
    <property type="component" value="Unassembled WGS sequence"/>
</dbReference>
<dbReference type="EMBL" id="CBLU010000025">
    <property type="protein sequence ID" value="CDG05799.1"/>
    <property type="molecule type" value="Genomic_DNA"/>
</dbReference>